<dbReference type="SUPFAM" id="SSF51905">
    <property type="entry name" value="FAD/NAD(P)-binding domain"/>
    <property type="match status" value="1"/>
</dbReference>
<dbReference type="EMBL" id="BJXV01000008">
    <property type="protein sequence ID" value="GEN27910.1"/>
    <property type="molecule type" value="Genomic_DNA"/>
</dbReference>
<comment type="caution">
    <text evidence="2">The sequence shown here is derived from an EMBL/GenBank/DDBJ whole genome shotgun (WGS) entry which is preliminary data.</text>
</comment>
<accession>A0A511UMV3</accession>
<dbReference type="Pfam" id="PF01593">
    <property type="entry name" value="Amino_oxidase"/>
    <property type="match status" value="1"/>
</dbReference>
<keyword evidence="3" id="KW-1185">Reference proteome</keyword>
<dbReference type="GO" id="GO:0016491">
    <property type="term" value="F:oxidoreductase activity"/>
    <property type="evidence" value="ECO:0007669"/>
    <property type="project" value="InterPro"/>
</dbReference>
<feature type="domain" description="Amine oxidase" evidence="1">
    <location>
        <begin position="119"/>
        <end position="348"/>
    </location>
</feature>
<dbReference type="AlphaFoldDB" id="A0A511UMV3"/>
<dbReference type="PANTHER" id="PTHR16128">
    <property type="entry name" value="FAD/NAD(P)-BINDING OXIDOREDUCTASE FAMILY PROTEIN"/>
    <property type="match status" value="1"/>
</dbReference>
<dbReference type="Gene3D" id="3.90.660.10">
    <property type="match status" value="1"/>
</dbReference>
<dbReference type="InterPro" id="IPR002937">
    <property type="entry name" value="Amino_oxidase"/>
</dbReference>
<protein>
    <submittedName>
        <fullName evidence="2">FAD-dependent oxidoreductase</fullName>
    </submittedName>
</protein>
<dbReference type="InterPro" id="IPR036188">
    <property type="entry name" value="FAD/NAD-bd_sf"/>
</dbReference>
<gene>
    <name evidence="2" type="ORF">HVA01_15560</name>
</gene>
<sequence>MTTPLLSPHTESHSIAIIGAGLSGLACGQALASSGVAISLFDKARGPGGRMSSKQRPSATLDLGAQAFSVRDPDFQCAVDQWLSIGCVAPWPTRTYQASSSGWQAHNDGQTRYTGAPRMSALTRHLADSLAALPTTQTYMGTAIAALERTPTAWQLVDDNGTAHGPFDYVVISAPPPQAQALVAPWDDDLAAACQARQQRACWAGWAIFEQPLPRLTEVDHAWQMARVDHPALRLISRNQTKPGRDDQPESVSLLAQLDWSEINLEQPAAVIAEQLFAALKSVFPASATLPRVIETGAHRWRYSQPATPCEYTFLYTADGLALCGDSFRDGRVEDAWLSGHHLAQALLAKALVGRSV</sequence>
<dbReference type="PRINTS" id="PR00419">
    <property type="entry name" value="ADXRDTASE"/>
</dbReference>
<proteinExistence type="predicted"/>
<dbReference type="Pfam" id="PF13450">
    <property type="entry name" value="NAD_binding_8"/>
    <property type="match status" value="1"/>
</dbReference>
<dbReference type="Gene3D" id="3.50.50.60">
    <property type="entry name" value="FAD/NAD(P)-binding domain"/>
    <property type="match status" value="1"/>
</dbReference>
<reference evidence="2 3" key="1">
    <citation type="submission" date="2019-07" db="EMBL/GenBank/DDBJ databases">
        <title>Whole genome shotgun sequence of Halomonas variabilis NBRC 102410.</title>
        <authorList>
            <person name="Hosoyama A."/>
            <person name="Uohara A."/>
            <person name="Ohji S."/>
            <person name="Ichikawa N."/>
        </authorList>
    </citation>
    <scope>NUCLEOTIDE SEQUENCE [LARGE SCALE GENOMIC DNA]</scope>
    <source>
        <strain evidence="2 3">NBRC 102410</strain>
    </source>
</reference>
<organism evidence="2 3">
    <name type="scientific">Halovibrio variabilis</name>
    <dbReference type="NCBI Taxonomy" id="31910"/>
    <lineage>
        <taxon>Bacteria</taxon>
        <taxon>Pseudomonadati</taxon>
        <taxon>Pseudomonadota</taxon>
        <taxon>Gammaproteobacteria</taxon>
        <taxon>Oceanospirillales</taxon>
        <taxon>Halomonadaceae</taxon>
        <taxon>Halovibrio</taxon>
    </lineage>
</organism>
<dbReference type="PANTHER" id="PTHR16128:SF5">
    <property type="entry name" value="FAD_NAD(P)-BINDING OXIDOREDUCTASE FAMILY PROTEIN"/>
    <property type="match status" value="1"/>
</dbReference>
<evidence type="ECO:0000259" key="1">
    <source>
        <dbReference type="Pfam" id="PF01593"/>
    </source>
</evidence>
<evidence type="ECO:0000313" key="2">
    <source>
        <dbReference type="EMBL" id="GEN27910.1"/>
    </source>
</evidence>
<dbReference type="OrthoDB" id="5792777at2"/>
<dbReference type="Proteomes" id="UP000321303">
    <property type="component" value="Unassembled WGS sequence"/>
</dbReference>
<dbReference type="RefSeq" id="WP_146874597.1">
    <property type="nucleotide sequence ID" value="NZ_BJXV01000008.1"/>
</dbReference>
<name>A0A511UMV3_9GAMM</name>
<evidence type="ECO:0000313" key="3">
    <source>
        <dbReference type="Proteomes" id="UP000321303"/>
    </source>
</evidence>